<keyword evidence="3 5" id="KW-0238">DNA-binding</keyword>
<dbReference type="SMART" id="SM01043">
    <property type="entry name" value="BTAD"/>
    <property type="match status" value="1"/>
</dbReference>
<dbReference type="OrthoDB" id="5521887at2"/>
<evidence type="ECO:0000256" key="5">
    <source>
        <dbReference type="PROSITE-ProRule" id="PRU01091"/>
    </source>
</evidence>
<sequence length="976" mass="106865">MGWRWEFRVLGSLQVLDSGRVVELRSAKQRVLLAALLMRANTPVPSDELIDHLWGDDAPGAARATLQTYAMRLRGSLDDLADRQVVRTWPTGYSIHVEDDQLDLARFRTLRAQAKQATDLETESRLLSEAVSLWRGPALDQVPSQRLEHGDAARLNEQRWETLERRNDVELRLGRHDQLVDELRALVAQHPLRERFWYQLMLALHRGGQQAQALDVYRRASDVLADELGIDPNADLRRLHMEVLAGSAAPVTVPVSASGPTWLPPDVADFTGRVPEVALLTDGLRAGGTWTITGPGGVGKTSLAVHVAHAVRDCFPDGQLYLNLRGGEQRPVEPAAALDRLLRGLGVPGNAIPSSIEDRVDLYRERLADRRVLVVLDNAVNEAQVRPLLPGTSAAAALVTSRAALAGLDAAHLVPLDVMPPDDALHLLRAAVGDSRVAAEPAAAESIAGYCGRLPLALRVCAARLVARPHWQLAKLASRLSDERRRFDELVVGDLDVRASLALTYNGLDESHQRAFGLLAVLEMPDFPAWVAGPLLGMDVDDAEDHIEALVDARLVDYAGRDGIGQVRYRLHDLLRAYGREVAPDCSAPLRDLFTHLLDLVTRADAEIPHSALRLEPQALERFEWGDPIGWFDAEWLNIQAAVSQCASLGFSSLACSLAIRSAAFCDLRARFDDWAEVNAVALDLGDSRARAILLQQRGILRGRRNQFDGASADFSAAQVAFGELGDAWFEGYAWYGLGWMHEWGGREAAARDAHREAMARFVAAGNPHGEIEVLCSLGAIERRAGGLTAAQEYLGRARLIAQELGDEASELSATLELGRLHQFTGELDQSASLLRESLAAAEKLGDPDMAANIRLFLADTLVRSGMASLAAEQLRVAWDFFEEQDDRVGKIWVWRLNSQLATSADEALRLAGLALELATELKLPPELGRSLRCMGDALARAGRGDEALERWRSAEDVLEGAGFHAEVEELRTSIG</sequence>
<dbReference type="Pfam" id="PF13424">
    <property type="entry name" value="TPR_12"/>
    <property type="match status" value="1"/>
</dbReference>
<dbReference type="GO" id="GO:0006355">
    <property type="term" value="P:regulation of DNA-templated transcription"/>
    <property type="evidence" value="ECO:0007669"/>
    <property type="project" value="InterPro"/>
</dbReference>
<dbReference type="Gene3D" id="1.10.10.10">
    <property type="entry name" value="Winged helix-like DNA-binding domain superfamily/Winged helix DNA-binding domain"/>
    <property type="match status" value="2"/>
</dbReference>
<accession>A0A563EHY9</accession>
<dbReference type="PRINTS" id="PR00364">
    <property type="entry name" value="DISEASERSIST"/>
</dbReference>
<dbReference type="InterPro" id="IPR001867">
    <property type="entry name" value="OmpR/PhoB-type_DNA-bd"/>
</dbReference>
<dbReference type="InterPro" id="IPR016032">
    <property type="entry name" value="Sig_transdc_resp-reg_C-effctor"/>
</dbReference>
<dbReference type="InterPro" id="IPR051677">
    <property type="entry name" value="AfsR-DnrI-RedD_regulator"/>
</dbReference>
<dbReference type="Proteomes" id="UP000316639">
    <property type="component" value="Unassembled WGS sequence"/>
</dbReference>
<dbReference type="SMART" id="SM00862">
    <property type="entry name" value="Trans_reg_C"/>
    <property type="match status" value="1"/>
</dbReference>
<keyword evidence="8" id="KW-1185">Reference proteome</keyword>
<name>A0A563EHY9_9PSEU</name>
<keyword evidence="4" id="KW-0804">Transcription</keyword>
<dbReference type="InterPro" id="IPR019734">
    <property type="entry name" value="TPR_rpt"/>
</dbReference>
<feature type="domain" description="OmpR/PhoB-type" evidence="6">
    <location>
        <begin position="1"/>
        <end position="97"/>
    </location>
</feature>
<dbReference type="InterPro" id="IPR011990">
    <property type="entry name" value="TPR-like_helical_dom_sf"/>
</dbReference>
<protein>
    <submittedName>
        <fullName evidence="7">Tetratricopeptide repeat protein</fullName>
    </submittedName>
</protein>
<comment type="caution">
    <text evidence="7">The sequence shown here is derived from an EMBL/GenBank/DDBJ whole genome shotgun (WGS) entry which is preliminary data.</text>
</comment>
<dbReference type="InterPro" id="IPR036388">
    <property type="entry name" value="WH-like_DNA-bd_sf"/>
</dbReference>
<evidence type="ECO:0000256" key="4">
    <source>
        <dbReference type="ARBA" id="ARBA00023163"/>
    </source>
</evidence>
<proteinExistence type="inferred from homology"/>
<gene>
    <name evidence="7" type="ORF">FKR81_38415</name>
</gene>
<comment type="similarity">
    <text evidence="1">Belongs to the AfsR/DnrI/RedD regulatory family.</text>
</comment>
<evidence type="ECO:0000256" key="1">
    <source>
        <dbReference type="ARBA" id="ARBA00005820"/>
    </source>
</evidence>
<evidence type="ECO:0000256" key="2">
    <source>
        <dbReference type="ARBA" id="ARBA00023015"/>
    </source>
</evidence>
<dbReference type="GO" id="GO:0000160">
    <property type="term" value="P:phosphorelay signal transduction system"/>
    <property type="evidence" value="ECO:0007669"/>
    <property type="project" value="InterPro"/>
</dbReference>
<dbReference type="EMBL" id="VOBR01000038">
    <property type="protein sequence ID" value="TWP45845.1"/>
    <property type="molecule type" value="Genomic_DNA"/>
</dbReference>
<evidence type="ECO:0000313" key="8">
    <source>
        <dbReference type="Proteomes" id="UP000316639"/>
    </source>
</evidence>
<dbReference type="SUPFAM" id="SSF46894">
    <property type="entry name" value="C-terminal effector domain of the bipartite response regulators"/>
    <property type="match status" value="1"/>
</dbReference>
<dbReference type="RefSeq" id="WP_146359484.1">
    <property type="nucleotide sequence ID" value="NZ_VOBR01000038.1"/>
</dbReference>
<dbReference type="PANTHER" id="PTHR35807:SF1">
    <property type="entry name" value="TRANSCRIPTIONAL REGULATOR REDD"/>
    <property type="match status" value="1"/>
</dbReference>
<dbReference type="Gene3D" id="3.40.50.300">
    <property type="entry name" value="P-loop containing nucleotide triphosphate hydrolases"/>
    <property type="match status" value="1"/>
</dbReference>
<dbReference type="PANTHER" id="PTHR35807">
    <property type="entry name" value="TRANSCRIPTIONAL REGULATOR REDD-RELATED"/>
    <property type="match status" value="1"/>
</dbReference>
<evidence type="ECO:0000313" key="7">
    <source>
        <dbReference type="EMBL" id="TWP45845.1"/>
    </source>
</evidence>
<dbReference type="SUPFAM" id="SSF48452">
    <property type="entry name" value="TPR-like"/>
    <property type="match status" value="3"/>
</dbReference>
<dbReference type="GO" id="GO:0003677">
    <property type="term" value="F:DNA binding"/>
    <property type="evidence" value="ECO:0007669"/>
    <property type="project" value="UniProtKB-UniRule"/>
</dbReference>
<dbReference type="AlphaFoldDB" id="A0A563EHY9"/>
<evidence type="ECO:0000256" key="3">
    <source>
        <dbReference type="ARBA" id="ARBA00023125"/>
    </source>
</evidence>
<dbReference type="CDD" id="cd15831">
    <property type="entry name" value="BTAD"/>
    <property type="match status" value="1"/>
</dbReference>
<feature type="DNA-binding region" description="OmpR/PhoB-type" evidence="5">
    <location>
        <begin position="1"/>
        <end position="97"/>
    </location>
</feature>
<dbReference type="PROSITE" id="PS51755">
    <property type="entry name" value="OMPR_PHOB"/>
    <property type="match status" value="1"/>
</dbReference>
<dbReference type="SMART" id="SM00028">
    <property type="entry name" value="TPR"/>
    <property type="match status" value="6"/>
</dbReference>
<organism evidence="7 8">
    <name type="scientific">Lentzea tibetensis</name>
    <dbReference type="NCBI Taxonomy" id="2591470"/>
    <lineage>
        <taxon>Bacteria</taxon>
        <taxon>Bacillati</taxon>
        <taxon>Actinomycetota</taxon>
        <taxon>Actinomycetes</taxon>
        <taxon>Pseudonocardiales</taxon>
        <taxon>Pseudonocardiaceae</taxon>
        <taxon>Lentzea</taxon>
    </lineage>
</organism>
<dbReference type="InterPro" id="IPR005158">
    <property type="entry name" value="BTAD"/>
</dbReference>
<reference evidence="7 8" key="1">
    <citation type="submission" date="2019-07" db="EMBL/GenBank/DDBJ databases">
        <title>Lentzea xizangensis sp. nov., isolated from Qinghai-Tibetan Plateau Soils.</title>
        <authorList>
            <person name="Huang J."/>
        </authorList>
    </citation>
    <scope>NUCLEOTIDE SEQUENCE [LARGE SCALE GENOMIC DNA]</scope>
    <source>
        <strain evidence="7 8">FXJ1.1311</strain>
    </source>
</reference>
<dbReference type="Pfam" id="PF00486">
    <property type="entry name" value="Trans_reg_C"/>
    <property type="match status" value="1"/>
</dbReference>
<evidence type="ECO:0000259" key="6">
    <source>
        <dbReference type="PROSITE" id="PS51755"/>
    </source>
</evidence>
<dbReference type="InterPro" id="IPR027417">
    <property type="entry name" value="P-loop_NTPase"/>
</dbReference>
<keyword evidence="2" id="KW-0805">Transcription regulation</keyword>
<dbReference type="GO" id="GO:0043531">
    <property type="term" value="F:ADP binding"/>
    <property type="evidence" value="ECO:0007669"/>
    <property type="project" value="InterPro"/>
</dbReference>
<dbReference type="Pfam" id="PF03704">
    <property type="entry name" value="BTAD"/>
    <property type="match status" value="1"/>
</dbReference>
<dbReference type="Gene3D" id="1.25.40.10">
    <property type="entry name" value="Tetratricopeptide repeat domain"/>
    <property type="match status" value="2"/>
</dbReference>
<dbReference type="SUPFAM" id="SSF52540">
    <property type="entry name" value="P-loop containing nucleoside triphosphate hydrolases"/>
    <property type="match status" value="1"/>
</dbReference>